<keyword evidence="6 12" id="KW-0498">Mitosis</keyword>
<dbReference type="RefSeq" id="XP_073927144.1">
    <property type="nucleotide sequence ID" value="XM_074071043.1"/>
</dbReference>
<dbReference type="Gene3D" id="3.30.457.50">
    <property type="entry name" value="Chromosome segregation protein Spc25"/>
    <property type="match status" value="1"/>
</dbReference>
<dbReference type="RefSeq" id="XP_020023565.1">
    <property type="nucleotide sequence ID" value="XM_020167976.1"/>
</dbReference>
<sequence>MVEDELAHFDKIISEFGSKFKNTLSDTPCQMVGLKDAYKDSIKALSEKLSAKLKEEERMIEMFLEYQNQLCKQNKIIQEKKDNLLKLIAEVKDKKQELEVLMANIQDLKEEYSRKKETISIANKANEERLKRLQQSADVYKDRLGLEIRKVHGDKLQFIFTGIDPKHPESPFMFSLRINEARDYEVSDSAPHLECLEEFQENVRKTNNFSAFLANVRKAFTAMVYN</sequence>
<evidence type="ECO:0000256" key="8">
    <source>
        <dbReference type="ARBA" id="ARBA00023306"/>
    </source>
</evidence>
<gene>
    <name evidence="15 17" type="primary">Spc25</name>
</gene>
<keyword evidence="12" id="KW-0995">Kinetochore</keyword>
<evidence type="ECO:0000256" key="1">
    <source>
        <dbReference type="ARBA" id="ARBA00004584"/>
    </source>
</evidence>
<evidence type="ECO:0000256" key="13">
    <source>
        <dbReference type="SAM" id="Coils"/>
    </source>
</evidence>
<comment type="subcellular location">
    <subcellularLocation>
        <location evidence="1">Chromosome</location>
        <location evidence="1">Centromere</location>
    </subcellularLocation>
    <subcellularLocation>
        <location evidence="12">Nucleus</location>
    </subcellularLocation>
    <subcellularLocation>
        <location evidence="12">Chromosome</location>
        <location evidence="12">Centromere</location>
        <location evidence="12">Kinetochore</location>
    </subcellularLocation>
</comment>
<protein>
    <recommendedName>
        <fullName evidence="3 12">Kinetochore protein SPC25</fullName>
    </recommendedName>
</protein>
<evidence type="ECO:0000256" key="4">
    <source>
        <dbReference type="ARBA" id="ARBA00022454"/>
    </source>
</evidence>
<dbReference type="GO" id="GO:0051301">
    <property type="term" value="P:cell division"/>
    <property type="evidence" value="ECO:0007669"/>
    <property type="project" value="UniProtKB-UniRule"/>
</dbReference>
<dbReference type="OrthoDB" id="6353017at2759"/>
<evidence type="ECO:0000256" key="5">
    <source>
        <dbReference type="ARBA" id="ARBA00022618"/>
    </source>
</evidence>
<evidence type="ECO:0000313" key="17">
    <source>
        <dbReference type="RefSeq" id="XP_020023565.1"/>
    </source>
</evidence>
<dbReference type="InterPro" id="IPR013255">
    <property type="entry name" value="Spc25_C"/>
</dbReference>
<feature type="domain" description="Chromosome segregation protein Spc25 C-terminal" evidence="14">
    <location>
        <begin position="151"/>
        <end position="220"/>
    </location>
</feature>
<accession>A0A8C0XFT5</accession>
<dbReference type="Proteomes" id="UP001732720">
    <property type="component" value="Chromosome 4"/>
</dbReference>
<evidence type="ECO:0000256" key="10">
    <source>
        <dbReference type="ARBA" id="ARBA00045419"/>
    </source>
</evidence>
<dbReference type="PANTHER" id="PTHR14281">
    <property type="entry name" value="KINETOCHORE PROTEIN SPC25-RELATED"/>
    <property type="match status" value="1"/>
</dbReference>
<keyword evidence="7 13" id="KW-0175">Coiled coil</keyword>
<comment type="similarity">
    <text evidence="2 12">Belongs to the SPC25 family.</text>
</comment>
<comment type="subunit">
    <text evidence="11">Component of the NDC80 complex, which is composed of ndc80, cdca1, spbc24 and spbc25. The NDC80 complex interacts with mis12 and zwint.</text>
</comment>
<dbReference type="GO" id="GO:0005634">
    <property type="term" value="C:nucleus"/>
    <property type="evidence" value="ECO:0007669"/>
    <property type="project" value="UniProtKB-SubCell"/>
</dbReference>
<evidence type="ECO:0000256" key="12">
    <source>
        <dbReference type="RuleBase" id="RU367150"/>
    </source>
</evidence>
<dbReference type="GO" id="GO:0031262">
    <property type="term" value="C:Ndc80 complex"/>
    <property type="evidence" value="ECO:0007669"/>
    <property type="project" value="InterPro"/>
</dbReference>
<keyword evidence="12" id="KW-0539">Nucleus</keyword>
<evidence type="ECO:0000256" key="9">
    <source>
        <dbReference type="ARBA" id="ARBA00023328"/>
    </source>
</evidence>
<dbReference type="CTD" id="57405"/>
<organism evidence="15">
    <name type="scientific">Castor canadensis</name>
    <name type="common">American beaver</name>
    <dbReference type="NCBI Taxonomy" id="51338"/>
    <lineage>
        <taxon>Eukaryota</taxon>
        <taxon>Metazoa</taxon>
        <taxon>Chordata</taxon>
        <taxon>Craniata</taxon>
        <taxon>Vertebrata</taxon>
        <taxon>Euteleostomi</taxon>
        <taxon>Mammalia</taxon>
        <taxon>Eutheria</taxon>
        <taxon>Euarchontoglires</taxon>
        <taxon>Glires</taxon>
        <taxon>Rodentia</taxon>
        <taxon>Castorimorpha</taxon>
        <taxon>Castoridae</taxon>
        <taxon>Castor</taxon>
    </lineage>
</organism>
<dbReference type="RefSeq" id="XP_073927143.1">
    <property type="nucleotide sequence ID" value="XM_074071042.1"/>
</dbReference>
<dbReference type="Pfam" id="PF08234">
    <property type="entry name" value="Spindle_Spc25"/>
    <property type="match status" value="1"/>
</dbReference>
<comment type="function">
    <text evidence="10">Acts as a component of the essential kinetochore-associated NDC80 complex, which is required for chromosome segregation and spindle checkpoint activity. Required for kinetochore integrity and the organization of stable microtubule binding sites in the outer plate of the kinetochore. The NDC80 complex synergistically enhances the affinity of the SKA1 complex for microtubules and may allow the NDC80 complex to track depolymerizing microtubules.</text>
</comment>
<dbReference type="CDD" id="cd23784">
    <property type="entry name" value="RWD_Spc25"/>
    <property type="match status" value="1"/>
</dbReference>
<keyword evidence="5 12" id="KW-0132">Cell division</keyword>
<dbReference type="GO" id="GO:0007059">
    <property type="term" value="P:chromosome segregation"/>
    <property type="evidence" value="ECO:0007669"/>
    <property type="project" value="InterPro"/>
</dbReference>
<dbReference type="FunFam" id="3.30.457.50:FF:000001">
    <property type="entry name" value="Probable kinetochore protein spc25"/>
    <property type="match status" value="1"/>
</dbReference>
<dbReference type="InterPro" id="IPR045143">
    <property type="entry name" value="Spc25"/>
</dbReference>
<dbReference type="KEGG" id="ccan:109689225"/>
<dbReference type="AlphaFoldDB" id="A0A8C0XFT5"/>
<keyword evidence="4 12" id="KW-0158">Chromosome</keyword>
<reference evidence="15" key="1">
    <citation type="submission" date="2023-09" db="UniProtKB">
        <authorList>
            <consortium name="Ensembl"/>
        </authorList>
    </citation>
    <scope>IDENTIFICATION</scope>
</reference>
<evidence type="ECO:0000259" key="14">
    <source>
        <dbReference type="Pfam" id="PF08234"/>
    </source>
</evidence>
<evidence type="ECO:0000313" key="16">
    <source>
        <dbReference type="Proteomes" id="UP001732720"/>
    </source>
</evidence>
<keyword evidence="9 12" id="KW-0137">Centromere</keyword>
<dbReference type="Ensembl" id="ENSCCNT00000028824.1">
    <property type="protein sequence ID" value="ENSCCNP00000022511.1"/>
    <property type="gene ID" value="ENSCCNG00000022130.1"/>
</dbReference>
<keyword evidence="8 12" id="KW-0131">Cell cycle</keyword>
<feature type="coiled-coil region" evidence="13">
    <location>
        <begin position="35"/>
        <end position="143"/>
    </location>
</feature>
<evidence type="ECO:0000256" key="7">
    <source>
        <dbReference type="ARBA" id="ARBA00023054"/>
    </source>
</evidence>
<dbReference type="GeneID" id="109689225"/>
<evidence type="ECO:0000256" key="3">
    <source>
        <dbReference type="ARBA" id="ARBA00013692"/>
    </source>
</evidence>
<evidence type="ECO:0000313" key="15">
    <source>
        <dbReference type="Ensembl" id="ENSCCNP00000022511.1"/>
    </source>
</evidence>
<evidence type="ECO:0000256" key="6">
    <source>
        <dbReference type="ARBA" id="ARBA00022776"/>
    </source>
</evidence>
<reference evidence="17" key="2">
    <citation type="submission" date="2025-04" db="UniProtKB">
        <authorList>
            <consortium name="RefSeq"/>
        </authorList>
    </citation>
    <scope>IDENTIFICATION</scope>
    <source>
        <tissue evidence="17">Leukocyte</tissue>
    </source>
</reference>
<proteinExistence type="inferred from homology"/>
<evidence type="ECO:0000256" key="11">
    <source>
        <dbReference type="ARBA" id="ARBA00065771"/>
    </source>
</evidence>
<name>A0A8C0XFT5_CASCN</name>
<evidence type="ECO:0000256" key="2">
    <source>
        <dbReference type="ARBA" id="ARBA00006379"/>
    </source>
</evidence>
<dbReference type="PANTHER" id="PTHR14281:SF0">
    <property type="entry name" value="KINETOCHORE PROTEIN SPC25"/>
    <property type="match status" value="1"/>
</dbReference>
<keyword evidence="16" id="KW-1185">Reference proteome</keyword>